<evidence type="ECO:0000256" key="1">
    <source>
        <dbReference type="ARBA" id="ARBA00006484"/>
    </source>
</evidence>
<organism evidence="5 6">
    <name type="scientific">Suillus discolor</name>
    <dbReference type="NCBI Taxonomy" id="1912936"/>
    <lineage>
        <taxon>Eukaryota</taxon>
        <taxon>Fungi</taxon>
        <taxon>Dikarya</taxon>
        <taxon>Basidiomycota</taxon>
        <taxon>Agaricomycotina</taxon>
        <taxon>Agaricomycetes</taxon>
        <taxon>Agaricomycetidae</taxon>
        <taxon>Boletales</taxon>
        <taxon>Suillineae</taxon>
        <taxon>Suillaceae</taxon>
        <taxon>Suillus</taxon>
    </lineage>
</organism>
<keyword evidence="2" id="KW-0521">NADP</keyword>
<evidence type="ECO:0000313" key="5">
    <source>
        <dbReference type="EMBL" id="KAG2088943.1"/>
    </source>
</evidence>
<dbReference type="AlphaFoldDB" id="A0A9P7ETW2"/>
<dbReference type="OrthoDB" id="1274115at2759"/>
<dbReference type="GO" id="GO:0016491">
    <property type="term" value="F:oxidoreductase activity"/>
    <property type="evidence" value="ECO:0007669"/>
    <property type="project" value="UniProtKB-KW"/>
</dbReference>
<sequence length="294" mass="32631">MLTCMALIDRYKADSEVPCHRSQIASPNKIMAESKAWLVTGSSSGFGRSMTELLLKNGNRVIATLRRKEALYDLAEQYPSSQLLIVQTDVVKTSEVVAAFAKAKEVFGRVDVVFNNAGMAILGEMESMSDEDARQIFEVNFWGASNVTREAIRMFREVNKPIGGRLLQVSSSLGLRGRAAASYYAASKHALEGFSESLAQELDPAWNIQITIIEPGPFHPELPGSKFRQFMTSTVADGDTEKAVVVIEKLTHLDDPPLRIPLHRLAVRAGREKAKSLTETIDRYESWTENVYFG</sequence>
<dbReference type="RefSeq" id="XP_041285736.1">
    <property type="nucleotide sequence ID" value="XM_041444359.1"/>
</dbReference>
<dbReference type="InterPro" id="IPR002347">
    <property type="entry name" value="SDR_fam"/>
</dbReference>
<reference evidence="5" key="1">
    <citation type="journal article" date="2020" name="New Phytol.">
        <title>Comparative genomics reveals dynamic genome evolution in host specialist ectomycorrhizal fungi.</title>
        <authorList>
            <person name="Lofgren L.A."/>
            <person name="Nguyen N.H."/>
            <person name="Vilgalys R."/>
            <person name="Ruytinx J."/>
            <person name="Liao H.L."/>
            <person name="Branco S."/>
            <person name="Kuo A."/>
            <person name="LaButti K."/>
            <person name="Lipzen A."/>
            <person name="Andreopoulos W."/>
            <person name="Pangilinan J."/>
            <person name="Riley R."/>
            <person name="Hundley H."/>
            <person name="Na H."/>
            <person name="Barry K."/>
            <person name="Grigoriev I.V."/>
            <person name="Stajich J.E."/>
            <person name="Kennedy P.G."/>
        </authorList>
    </citation>
    <scope>NUCLEOTIDE SEQUENCE</scope>
    <source>
        <strain evidence="5">FC423</strain>
    </source>
</reference>
<dbReference type="InterPro" id="IPR051911">
    <property type="entry name" value="SDR_oxidoreductase"/>
</dbReference>
<evidence type="ECO:0000256" key="4">
    <source>
        <dbReference type="RuleBase" id="RU000363"/>
    </source>
</evidence>
<comment type="caution">
    <text evidence="5">The sequence shown here is derived from an EMBL/GenBank/DDBJ whole genome shotgun (WGS) entry which is preliminary data.</text>
</comment>
<dbReference type="PRINTS" id="PR00081">
    <property type="entry name" value="GDHRDH"/>
</dbReference>
<dbReference type="SUPFAM" id="SSF51735">
    <property type="entry name" value="NAD(P)-binding Rossmann-fold domains"/>
    <property type="match status" value="1"/>
</dbReference>
<dbReference type="PROSITE" id="PS00061">
    <property type="entry name" value="ADH_SHORT"/>
    <property type="match status" value="1"/>
</dbReference>
<comment type="similarity">
    <text evidence="1 4">Belongs to the short-chain dehydrogenases/reductases (SDR) family.</text>
</comment>
<proteinExistence type="inferred from homology"/>
<evidence type="ECO:0000313" key="6">
    <source>
        <dbReference type="Proteomes" id="UP000823399"/>
    </source>
</evidence>
<evidence type="ECO:0000256" key="2">
    <source>
        <dbReference type="ARBA" id="ARBA00022857"/>
    </source>
</evidence>
<name>A0A9P7ETW2_9AGAM</name>
<evidence type="ECO:0000256" key="3">
    <source>
        <dbReference type="ARBA" id="ARBA00023002"/>
    </source>
</evidence>
<keyword evidence="3" id="KW-0560">Oxidoreductase</keyword>
<dbReference type="GeneID" id="64706618"/>
<dbReference type="PANTHER" id="PTHR43976">
    <property type="entry name" value="SHORT CHAIN DEHYDROGENASE"/>
    <property type="match status" value="1"/>
</dbReference>
<dbReference type="Proteomes" id="UP000823399">
    <property type="component" value="Unassembled WGS sequence"/>
</dbReference>
<keyword evidence="6" id="KW-1185">Reference proteome</keyword>
<dbReference type="PRINTS" id="PR00080">
    <property type="entry name" value="SDRFAMILY"/>
</dbReference>
<accession>A0A9P7ETW2</accession>
<dbReference type="Gene3D" id="3.40.50.720">
    <property type="entry name" value="NAD(P)-binding Rossmann-like Domain"/>
    <property type="match status" value="1"/>
</dbReference>
<gene>
    <name evidence="5" type="ORF">F5147DRAFT_841230</name>
</gene>
<dbReference type="PANTHER" id="PTHR43976:SF16">
    <property type="entry name" value="SHORT-CHAIN DEHYDROGENASE_REDUCTASE FAMILY PROTEIN"/>
    <property type="match status" value="1"/>
</dbReference>
<dbReference type="Pfam" id="PF00106">
    <property type="entry name" value="adh_short"/>
    <property type="match status" value="1"/>
</dbReference>
<dbReference type="InterPro" id="IPR020904">
    <property type="entry name" value="Sc_DH/Rdtase_CS"/>
</dbReference>
<dbReference type="InterPro" id="IPR036291">
    <property type="entry name" value="NAD(P)-bd_dom_sf"/>
</dbReference>
<protein>
    <submittedName>
        <fullName evidence="5">NAD(P)-binding protein</fullName>
    </submittedName>
</protein>
<dbReference type="EMBL" id="JABBWM010000116">
    <property type="protein sequence ID" value="KAG2088943.1"/>
    <property type="molecule type" value="Genomic_DNA"/>
</dbReference>